<dbReference type="GO" id="GO:0016787">
    <property type="term" value="F:hydrolase activity"/>
    <property type="evidence" value="ECO:0007669"/>
    <property type="project" value="UniProtKB-KW"/>
</dbReference>
<dbReference type="EMBL" id="JAAIVB010000014">
    <property type="protein sequence ID" value="NEX60748.1"/>
    <property type="molecule type" value="Genomic_DNA"/>
</dbReference>
<dbReference type="PRINTS" id="PR00412">
    <property type="entry name" value="EPOXHYDRLASE"/>
</dbReference>
<proteinExistence type="predicted"/>
<dbReference type="PRINTS" id="PR00111">
    <property type="entry name" value="ABHYDROLASE"/>
</dbReference>
<gene>
    <name evidence="2" type="ORF">G3574_06635</name>
</gene>
<dbReference type="PANTHER" id="PTHR43689">
    <property type="entry name" value="HYDROLASE"/>
    <property type="match status" value="1"/>
</dbReference>
<accession>A0A6B3SJJ8</accession>
<dbReference type="Gene3D" id="3.40.50.1820">
    <property type="entry name" value="alpha/beta hydrolase"/>
    <property type="match status" value="1"/>
</dbReference>
<evidence type="ECO:0000313" key="2">
    <source>
        <dbReference type="EMBL" id="NEX60748.1"/>
    </source>
</evidence>
<dbReference type="InterPro" id="IPR000073">
    <property type="entry name" value="AB_hydrolase_1"/>
</dbReference>
<evidence type="ECO:0000259" key="1">
    <source>
        <dbReference type="Pfam" id="PF00561"/>
    </source>
</evidence>
<dbReference type="AlphaFoldDB" id="A0A6B3SJJ8"/>
<dbReference type="Pfam" id="PF00561">
    <property type="entry name" value="Abhydrolase_1"/>
    <property type="match status" value="1"/>
</dbReference>
<comment type="caution">
    <text evidence="2">The sequence shown here is derived from an EMBL/GenBank/DDBJ whole genome shotgun (WGS) entry which is preliminary data.</text>
</comment>
<keyword evidence="3" id="KW-1185">Reference proteome</keyword>
<sequence length="364" mass="40271">MGANVMNAFRSRHEERYRDAAVGDGLGRERSPSRLLGRNAALLGAGAALAAAAVYVQMRTREAENTNPPAGRFIEVEGVRLHYLERGQGQPLVLLHGNGSMIQDFETSGLIEEAAKHYRVIAFDRPGYGYSTRPRSTIWGPQAQAELLHHALHLMGISRPIVVGHSWGAMVAATMALDYPGAVKGLVLMSGYYYPTARLDVPFASQPAIPLIGDLLRYTVSPLLSRMMWPAVLRKLFGPKEVPERFAREYSVWMTLRPSQLRAAAAEAALMIPAAFSLRNRYRELDVPVAIVTGSSDRQVSSRFQSERLHDEVRRSTLHVATGVGHMVHHFAQGEILSAIEEVGKELPQRQAVPRIHAQRIPLH</sequence>
<dbReference type="InterPro" id="IPR000639">
    <property type="entry name" value="Epox_hydrolase-like"/>
</dbReference>
<protein>
    <submittedName>
        <fullName evidence="2">Alpha/beta hydrolase</fullName>
    </submittedName>
</protein>
<feature type="domain" description="AB hydrolase-1" evidence="1">
    <location>
        <begin position="91"/>
        <end position="331"/>
    </location>
</feature>
<dbReference type="SUPFAM" id="SSF53474">
    <property type="entry name" value="alpha/beta-Hydrolases"/>
    <property type="match status" value="1"/>
</dbReference>
<organism evidence="2 3">
    <name type="scientific">Noviherbaspirillum galbum</name>
    <dbReference type="NCBI Taxonomy" id="2709383"/>
    <lineage>
        <taxon>Bacteria</taxon>
        <taxon>Pseudomonadati</taxon>
        <taxon>Pseudomonadota</taxon>
        <taxon>Betaproteobacteria</taxon>
        <taxon>Burkholderiales</taxon>
        <taxon>Oxalobacteraceae</taxon>
        <taxon>Noviherbaspirillum</taxon>
    </lineage>
</organism>
<dbReference type="PANTHER" id="PTHR43689:SF8">
    <property type="entry name" value="ALPHA_BETA-HYDROLASES SUPERFAMILY PROTEIN"/>
    <property type="match status" value="1"/>
</dbReference>
<evidence type="ECO:0000313" key="3">
    <source>
        <dbReference type="Proteomes" id="UP000482155"/>
    </source>
</evidence>
<dbReference type="Proteomes" id="UP000482155">
    <property type="component" value="Unassembled WGS sequence"/>
</dbReference>
<reference evidence="2 3" key="1">
    <citation type="submission" date="2020-02" db="EMBL/GenBank/DDBJ databases">
        <authorList>
            <person name="Kim M.K."/>
        </authorList>
    </citation>
    <scope>NUCLEOTIDE SEQUENCE [LARGE SCALE GENOMIC DNA]</scope>
    <source>
        <strain evidence="2 3">17J57-3</strain>
    </source>
</reference>
<name>A0A6B3SJJ8_9BURK</name>
<keyword evidence="2" id="KW-0378">Hydrolase</keyword>
<dbReference type="InterPro" id="IPR029058">
    <property type="entry name" value="AB_hydrolase_fold"/>
</dbReference>